<dbReference type="SMART" id="SM01208">
    <property type="entry name" value="G5"/>
    <property type="match status" value="1"/>
</dbReference>
<feature type="domain" description="LysM" evidence="4">
    <location>
        <begin position="353"/>
        <end position="400"/>
    </location>
</feature>
<dbReference type="Gene3D" id="3.10.350.10">
    <property type="entry name" value="LysM domain"/>
    <property type="match status" value="1"/>
</dbReference>
<dbReference type="PANTHER" id="PTHR21666">
    <property type="entry name" value="PEPTIDASE-RELATED"/>
    <property type="match status" value="1"/>
</dbReference>
<dbReference type="InterPro" id="IPR018392">
    <property type="entry name" value="LysM"/>
</dbReference>
<feature type="compositionally biased region" description="Polar residues" evidence="2">
    <location>
        <begin position="12"/>
        <end position="21"/>
    </location>
</feature>
<reference evidence="5" key="1">
    <citation type="journal article" date="2021" name="PeerJ">
        <title>Extensive microbial diversity within the chicken gut microbiome revealed by metagenomics and culture.</title>
        <authorList>
            <person name="Gilroy R."/>
            <person name="Ravi A."/>
            <person name="Getino M."/>
            <person name="Pursley I."/>
            <person name="Horton D.L."/>
            <person name="Alikhan N.F."/>
            <person name="Baker D."/>
            <person name="Gharbi K."/>
            <person name="Hall N."/>
            <person name="Watson M."/>
            <person name="Adriaenssens E.M."/>
            <person name="Foster-Nyarko E."/>
            <person name="Jarju S."/>
            <person name="Secka A."/>
            <person name="Antonio M."/>
            <person name="Oren A."/>
            <person name="Chaudhuri R.R."/>
            <person name="La Ragione R."/>
            <person name="Hildebrand F."/>
            <person name="Pallen M.J."/>
        </authorList>
    </citation>
    <scope>NUCLEOTIDE SEQUENCE</scope>
    <source>
        <strain evidence="5">742</strain>
    </source>
</reference>
<dbReference type="PROSITE" id="PS51782">
    <property type="entry name" value="LYSM"/>
    <property type="match status" value="1"/>
</dbReference>
<dbReference type="Proteomes" id="UP000824178">
    <property type="component" value="Unassembled WGS sequence"/>
</dbReference>
<organism evidence="5 6">
    <name type="scientific">Candidatus Faecalibacterium intestinavium</name>
    <dbReference type="NCBI Taxonomy" id="2838580"/>
    <lineage>
        <taxon>Bacteria</taxon>
        <taxon>Bacillati</taxon>
        <taxon>Bacillota</taxon>
        <taxon>Clostridia</taxon>
        <taxon>Eubacteriales</taxon>
        <taxon>Oscillospiraceae</taxon>
        <taxon>Faecalibacterium</taxon>
    </lineage>
</organism>
<dbReference type="InterPro" id="IPR016047">
    <property type="entry name" value="M23ase_b-sheet_dom"/>
</dbReference>
<evidence type="ECO:0000313" key="6">
    <source>
        <dbReference type="Proteomes" id="UP000824178"/>
    </source>
</evidence>
<accession>A0A9E2KJ08</accession>
<dbReference type="GO" id="GO:0004222">
    <property type="term" value="F:metalloendopeptidase activity"/>
    <property type="evidence" value="ECO:0007669"/>
    <property type="project" value="TreeGrafter"/>
</dbReference>
<evidence type="ECO:0000256" key="2">
    <source>
        <dbReference type="SAM" id="MobiDB-lite"/>
    </source>
</evidence>
<feature type="domain" description="G5" evidence="3">
    <location>
        <begin position="407"/>
        <end position="488"/>
    </location>
</feature>
<dbReference type="SMART" id="SM00257">
    <property type="entry name" value="LysM"/>
    <property type="match status" value="1"/>
</dbReference>
<comment type="caution">
    <text evidence="5">The sequence shown here is derived from an EMBL/GenBank/DDBJ whole genome shotgun (WGS) entry which is preliminary data.</text>
</comment>
<dbReference type="Gene3D" id="2.70.70.10">
    <property type="entry name" value="Glucose Permease (Domain IIA)"/>
    <property type="match status" value="1"/>
</dbReference>
<name>A0A9E2KJ08_9FIRM</name>
<dbReference type="Pfam" id="PF07501">
    <property type="entry name" value="G5"/>
    <property type="match status" value="1"/>
</dbReference>
<dbReference type="InterPro" id="IPR011055">
    <property type="entry name" value="Dup_hybrid_motif"/>
</dbReference>
<evidence type="ECO:0000259" key="3">
    <source>
        <dbReference type="PROSITE" id="PS51109"/>
    </source>
</evidence>
<dbReference type="EMBL" id="JAHLFH010000052">
    <property type="protein sequence ID" value="MBU3819254.1"/>
    <property type="molecule type" value="Genomic_DNA"/>
</dbReference>
<proteinExistence type="predicted"/>
<dbReference type="Pfam" id="PF01551">
    <property type="entry name" value="Peptidase_M23"/>
    <property type="match status" value="1"/>
</dbReference>
<protein>
    <submittedName>
        <fullName evidence="5">Peptidoglycan DD-metalloendopeptidase family protein</fullName>
    </submittedName>
</protein>
<dbReference type="PROSITE" id="PS51109">
    <property type="entry name" value="G5"/>
    <property type="match status" value="1"/>
</dbReference>
<dbReference type="SUPFAM" id="SSF54106">
    <property type="entry name" value="LysM domain"/>
    <property type="match status" value="1"/>
</dbReference>
<reference evidence="5" key="2">
    <citation type="submission" date="2021-04" db="EMBL/GenBank/DDBJ databases">
        <authorList>
            <person name="Gilroy R."/>
        </authorList>
    </citation>
    <scope>NUCLEOTIDE SEQUENCE</scope>
    <source>
        <strain evidence="5">742</strain>
    </source>
</reference>
<feature type="compositionally biased region" description="Basic and acidic residues" evidence="2">
    <location>
        <begin position="1"/>
        <end position="10"/>
    </location>
</feature>
<dbReference type="CDD" id="cd12797">
    <property type="entry name" value="M23_peptidase"/>
    <property type="match status" value="1"/>
</dbReference>
<keyword evidence="1" id="KW-0732">Signal</keyword>
<gene>
    <name evidence="5" type="ORF">H9864_02610</name>
</gene>
<dbReference type="CDD" id="cd00118">
    <property type="entry name" value="LysM"/>
    <property type="match status" value="1"/>
</dbReference>
<dbReference type="AlphaFoldDB" id="A0A9E2KJ08"/>
<feature type="region of interest" description="Disordered" evidence="2">
    <location>
        <begin position="1"/>
        <end position="22"/>
    </location>
</feature>
<dbReference type="Gene3D" id="2.20.230.10">
    <property type="entry name" value="Resuscitation-promoting factor rpfb"/>
    <property type="match status" value="1"/>
</dbReference>
<dbReference type="SUPFAM" id="SSF51261">
    <property type="entry name" value="Duplicated hybrid motif"/>
    <property type="match status" value="1"/>
</dbReference>
<dbReference type="PANTHER" id="PTHR21666:SF270">
    <property type="entry name" value="MUREIN HYDROLASE ACTIVATOR ENVC"/>
    <property type="match status" value="1"/>
</dbReference>
<evidence type="ECO:0000259" key="4">
    <source>
        <dbReference type="PROSITE" id="PS51782"/>
    </source>
</evidence>
<dbReference type="Pfam" id="PF01476">
    <property type="entry name" value="LysM"/>
    <property type="match status" value="1"/>
</dbReference>
<dbReference type="InterPro" id="IPR050570">
    <property type="entry name" value="Cell_wall_metabolism_enzyme"/>
</dbReference>
<dbReference type="InterPro" id="IPR011098">
    <property type="entry name" value="G5_dom"/>
</dbReference>
<evidence type="ECO:0000313" key="5">
    <source>
        <dbReference type="EMBL" id="MBU3819254.1"/>
    </source>
</evidence>
<evidence type="ECO:0000256" key="1">
    <source>
        <dbReference type="ARBA" id="ARBA00022729"/>
    </source>
</evidence>
<sequence>MIEEKIREPEQQAPSAPQRPSSGKEKLLSLWARIELIGVLRRHHIRKWIAAGLSRIFRLLTSNPMAHKLGGALYGLGFSGEYALVRLGRILMAAALRVGRTLWRELSNLEEMAFPEVLLVLKELFGPFYVFFRGMRNLYIHGRNVRRERGFAAGLRESAAYLGRGFLRYVGLLPRTAAYLLPLCALGLLVGVVRYVVSQPYTLAVQVDGVTVGYVENETVFDSAREAVLERINYAGASQTEWTIEPTYTLAVADDTMDQNQMADTILRTASDEIGEGTALYLDGELTAICADGAQLSAYLDSLLAPYENPEDPTQTVSFNREVTLEEGIYFNESFKTYDEIVNTLSGVRQEQRNYTVVEGDSISLIASKNDLTVAELCALNTDIGLSIDSAIFPGDSLIVTGEEAMLEVRITRQVTWEEEIPFSTEKTSSSDYAFGTTRTIQEGEAGIRSITAQNVYDAEGVLLEQQILSTEVVKEPVTRKIVTGTKLPSGSIAQVGNGTFIWPVPQYTSCSRWYSSTHKGVDICAPAGTPIYASSSGVVSKAGYERAGAGTGYGNSIIINHGNGYSTLYSHCLSLTVSAGQAVSQGQLIGYVGSTGRSTGNHCHFEIRYNGKYLPPQNYFNK</sequence>
<dbReference type="InterPro" id="IPR036779">
    <property type="entry name" value="LysM_dom_sf"/>
</dbReference>